<evidence type="ECO:0000313" key="2">
    <source>
        <dbReference type="EMBL" id="KIK53580.1"/>
    </source>
</evidence>
<dbReference type="AlphaFoldDB" id="A0A0D0AT37"/>
<accession>A0A0D0AT37</accession>
<dbReference type="Proteomes" id="UP000053593">
    <property type="component" value="Unassembled WGS sequence"/>
</dbReference>
<feature type="compositionally biased region" description="Low complexity" evidence="1">
    <location>
        <begin position="11"/>
        <end position="20"/>
    </location>
</feature>
<feature type="compositionally biased region" description="Polar residues" evidence="1">
    <location>
        <begin position="37"/>
        <end position="58"/>
    </location>
</feature>
<proteinExistence type="predicted"/>
<reference evidence="2 3" key="1">
    <citation type="submission" date="2014-04" db="EMBL/GenBank/DDBJ databases">
        <title>Evolutionary Origins and Diversification of the Mycorrhizal Mutualists.</title>
        <authorList>
            <consortium name="DOE Joint Genome Institute"/>
            <consortium name="Mycorrhizal Genomics Consortium"/>
            <person name="Kohler A."/>
            <person name="Kuo A."/>
            <person name="Nagy L.G."/>
            <person name="Floudas D."/>
            <person name="Copeland A."/>
            <person name="Barry K.W."/>
            <person name="Cichocki N."/>
            <person name="Veneault-Fourrey C."/>
            <person name="LaButti K."/>
            <person name="Lindquist E.A."/>
            <person name="Lipzen A."/>
            <person name="Lundell T."/>
            <person name="Morin E."/>
            <person name="Murat C."/>
            <person name="Riley R."/>
            <person name="Ohm R."/>
            <person name="Sun H."/>
            <person name="Tunlid A."/>
            <person name="Henrissat B."/>
            <person name="Grigoriev I.V."/>
            <person name="Hibbett D.S."/>
            <person name="Martin F."/>
        </authorList>
    </citation>
    <scope>NUCLEOTIDE SEQUENCE [LARGE SCALE GENOMIC DNA]</scope>
    <source>
        <strain evidence="2 3">FD-317 M1</strain>
    </source>
</reference>
<protein>
    <submittedName>
        <fullName evidence="2">Unplaced genomic scaffold GYMLUscaffold_79, whole genome shotgun sequence</fullName>
    </submittedName>
</protein>
<feature type="compositionally biased region" description="Basic and acidic residues" evidence="1">
    <location>
        <begin position="1"/>
        <end position="10"/>
    </location>
</feature>
<sequence length="491" mass="54200">MEYSQERGRDSSPVPTNSSLPSPPPSFNPVPHPFPSTSSSPNLDNSPRLSSPLHSTTHTRSPQRFFFRTFPPLAYLLSALNHPNTFLSSQPSSATIFGLPFRHNESLGKRRFTPSTTLRLDMFAAMTAAQHDVTVVIVRNTIKSPVDEATMPTVTRPAWCRHQDCGGKLTLSSSTPLSPSRRSFPLFHCTRTFANALSIETMAYQIYPYIGTWYAKNACEYALKWGGGGRSGDKQENSVLALHKVLLTSVDLFELAPVPGLQAAARTLLEIWDSLQEVDVSEGNHGLSIRLLYRQSRSLCSAAVRAAPPNLHGRLISWMTGEGIVTGFVKVGPTTVVNLFLFHPLSSAIKKPAENDSQLFLYVSLCALLAFPSSPYSDAIGYTLIHVLTEAVTFFVTEFEYHFYPEFNADPSTLLSSTIRALVVSAQYPPRLRYIFIIHEIALILQPPFLSSAYSGIGRKSYLLNALFYRQSCAPWAAVLQALPLVDLDVG</sequence>
<feature type="region of interest" description="Disordered" evidence="1">
    <location>
        <begin position="1"/>
        <end position="58"/>
    </location>
</feature>
<organism evidence="2 3">
    <name type="scientific">Collybiopsis luxurians FD-317 M1</name>
    <dbReference type="NCBI Taxonomy" id="944289"/>
    <lineage>
        <taxon>Eukaryota</taxon>
        <taxon>Fungi</taxon>
        <taxon>Dikarya</taxon>
        <taxon>Basidiomycota</taxon>
        <taxon>Agaricomycotina</taxon>
        <taxon>Agaricomycetes</taxon>
        <taxon>Agaricomycetidae</taxon>
        <taxon>Agaricales</taxon>
        <taxon>Marasmiineae</taxon>
        <taxon>Omphalotaceae</taxon>
        <taxon>Collybiopsis</taxon>
        <taxon>Collybiopsis luxurians</taxon>
    </lineage>
</organism>
<feature type="compositionally biased region" description="Pro residues" evidence="1">
    <location>
        <begin position="21"/>
        <end position="34"/>
    </location>
</feature>
<dbReference type="OrthoDB" id="1668230at2759"/>
<gene>
    <name evidence="2" type="ORF">GYMLUDRAFT_250285</name>
</gene>
<keyword evidence="3" id="KW-1185">Reference proteome</keyword>
<evidence type="ECO:0000256" key="1">
    <source>
        <dbReference type="SAM" id="MobiDB-lite"/>
    </source>
</evidence>
<dbReference type="EMBL" id="KN834827">
    <property type="protein sequence ID" value="KIK53580.1"/>
    <property type="molecule type" value="Genomic_DNA"/>
</dbReference>
<evidence type="ECO:0000313" key="3">
    <source>
        <dbReference type="Proteomes" id="UP000053593"/>
    </source>
</evidence>
<dbReference type="HOGENOM" id="CLU_555535_0_0_1"/>
<name>A0A0D0AT37_9AGAR</name>